<feature type="compositionally biased region" description="Polar residues" evidence="7">
    <location>
        <begin position="1337"/>
        <end position="1349"/>
    </location>
</feature>
<dbReference type="PROSITE" id="PS50071">
    <property type="entry name" value="HOMEOBOX_2"/>
    <property type="match status" value="1"/>
</dbReference>
<organism evidence="9 10">
    <name type="scientific">Trichobilharzia regenti</name>
    <name type="common">Nasal bird schistosome</name>
    <dbReference type="NCBI Taxonomy" id="157069"/>
    <lineage>
        <taxon>Eukaryota</taxon>
        <taxon>Metazoa</taxon>
        <taxon>Spiralia</taxon>
        <taxon>Lophotrochozoa</taxon>
        <taxon>Platyhelminthes</taxon>
        <taxon>Trematoda</taxon>
        <taxon>Digenea</taxon>
        <taxon>Strigeidida</taxon>
        <taxon>Schistosomatoidea</taxon>
        <taxon>Schistosomatidae</taxon>
        <taxon>Trichobilharzia</taxon>
    </lineage>
</organism>
<dbReference type="GO" id="GO:0048468">
    <property type="term" value="P:cell development"/>
    <property type="evidence" value="ECO:0007669"/>
    <property type="project" value="TreeGrafter"/>
</dbReference>
<dbReference type="GO" id="GO:0030182">
    <property type="term" value="P:neuron differentiation"/>
    <property type="evidence" value="ECO:0007669"/>
    <property type="project" value="TreeGrafter"/>
</dbReference>
<feature type="compositionally biased region" description="Polar residues" evidence="7">
    <location>
        <begin position="648"/>
        <end position="659"/>
    </location>
</feature>
<feature type="compositionally biased region" description="Polar residues" evidence="7">
    <location>
        <begin position="1"/>
        <end position="18"/>
    </location>
</feature>
<evidence type="ECO:0000259" key="8">
    <source>
        <dbReference type="PROSITE" id="PS50071"/>
    </source>
</evidence>
<dbReference type="SMART" id="SM00389">
    <property type="entry name" value="HOX"/>
    <property type="match status" value="1"/>
</dbReference>
<feature type="region of interest" description="Disordered" evidence="7">
    <location>
        <begin position="1"/>
        <end position="30"/>
    </location>
</feature>
<dbReference type="Gene3D" id="1.10.10.60">
    <property type="entry name" value="Homeodomain-like"/>
    <property type="match status" value="1"/>
</dbReference>
<name>A0AA85INU0_TRIRE</name>
<evidence type="ECO:0000256" key="7">
    <source>
        <dbReference type="SAM" id="MobiDB-lite"/>
    </source>
</evidence>
<evidence type="ECO:0000313" key="10">
    <source>
        <dbReference type="WBParaSite" id="TREG1_101270.1"/>
    </source>
</evidence>
<keyword evidence="3 6" id="KW-0238">DNA-binding</keyword>
<dbReference type="GO" id="GO:0005634">
    <property type="term" value="C:nucleus"/>
    <property type="evidence" value="ECO:0007669"/>
    <property type="project" value="UniProtKB-SubCell"/>
</dbReference>
<feature type="compositionally biased region" description="Acidic residues" evidence="7">
    <location>
        <begin position="774"/>
        <end position="783"/>
    </location>
</feature>
<feature type="compositionally biased region" description="Acidic residues" evidence="7">
    <location>
        <begin position="150"/>
        <end position="180"/>
    </location>
</feature>
<reference evidence="10" key="2">
    <citation type="submission" date="2023-11" db="UniProtKB">
        <authorList>
            <consortium name="WormBaseParasite"/>
        </authorList>
    </citation>
    <scope>IDENTIFICATION</scope>
</reference>
<evidence type="ECO:0000256" key="5">
    <source>
        <dbReference type="ARBA" id="ARBA00023242"/>
    </source>
</evidence>
<dbReference type="GO" id="GO:0000981">
    <property type="term" value="F:DNA-binding transcription factor activity, RNA polymerase II-specific"/>
    <property type="evidence" value="ECO:0007669"/>
    <property type="project" value="InterPro"/>
</dbReference>
<feature type="domain" description="Homeobox" evidence="8">
    <location>
        <begin position="661"/>
        <end position="724"/>
    </location>
</feature>
<dbReference type="InterPro" id="IPR017970">
    <property type="entry name" value="Homeobox_CS"/>
</dbReference>
<evidence type="ECO:0000256" key="3">
    <source>
        <dbReference type="ARBA" id="ARBA00023125"/>
    </source>
</evidence>
<feature type="region of interest" description="Disordered" evidence="7">
    <location>
        <begin position="384"/>
        <end position="435"/>
    </location>
</feature>
<protein>
    <recommendedName>
        <fullName evidence="8">Homeobox domain-containing protein</fullName>
    </recommendedName>
</protein>
<feature type="region of interest" description="Disordered" evidence="7">
    <location>
        <begin position="67"/>
        <end position="93"/>
    </location>
</feature>
<feature type="compositionally biased region" description="Basic residues" evidence="7">
    <location>
        <begin position="789"/>
        <end position="803"/>
    </location>
</feature>
<feature type="compositionally biased region" description="Polar residues" evidence="7">
    <location>
        <begin position="1312"/>
        <end position="1322"/>
    </location>
</feature>
<feature type="region of interest" description="Disordered" evidence="7">
    <location>
        <begin position="1312"/>
        <end position="1366"/>
    </location>
</feature>
<dbReference type="InterPro" id="IPR008422">
    <property type="entry name" value="KN_HD"/>
</dbReference>
<dbReference type="SUPFAM" id="SSF46689">
    <property type="entry name" value="Homeodomain-like"/>
    <property type="match status" value="1"/>
</dbReference>
<dbReference type="CDD" id="cd00086">
    <property type="entry name" value="homeodomain"/>
    <property type="match status" value="1"/>
</dbReference>
<feature type="compositionally biased region" description="Acidic residues" evidence="7">
    <location>
        <begin position="738"/>
        <end position="767"/>
    </location>
</feature>
<dbReference type="InterPro" id="IPR009057">
    <property type="entry name" value="Homeodomain-like_sf"/>
</dbReference>
<evidence type="ECO:0000256" key="2">
    <source>
        <dbReference type="ARBA" id="ARBA00008446"/>
    </source>
</evidence>
<feature type="compositionally biased region" description="Low complexity" evidence="7">
    <location>
        <begin position="69"/>
        <end position="89"/>
    </location>
</feature>
<feature type="compositionally biased region" description="Basic and acidic residues" evidence="7">
    <location>
        <begin position="419"/>
        <end position="429"/>
    </location>
</feature>
<evidence type="ECO:0000313" key="9">
    <source>
        <dbReference type="Proteomes" id="UP000050795"/>
    </source>
</evidence>
<feature type="compositionally biased region" description="Low complexity" evidence="7">
    <location>
        <begin position="634"/>
        <end position="647"/>
    </location>
</feature>
<feature type="region of interest" description="Disordered" evidence="7">
    <location>
        <begin position="726"/>
        <end position="823"/>
    </location>
</feature>
<comment type="similarity">
    <text evidence="2">Belongs to the TALE/IRO homeobox family.</text>
</comment>
<evidence type="ECO:0000256" key="1">
    <source>
        <dbReference type="ARBA" id="ARBA00004123"/>
    </source>
</evidence>
<feature type="compositionally biased region" description="Low complexity" evidence="7">
    <location>
        <begin position="1133"/>
        <end position="1144"/>
    </location>
</feature>
<feature type="compositionally biased region" description="Low complexity" evidence="7">
    <location>
        <begin position="1350"/>
        <end position="1360"/>
    </location>
</feature>
<comment type="subcellular location">
    <subcellularLocation>
        <location evidence="1 6">Nucleus</location>
    </subcellularLocation>
</comment>
<dbReference type="PANTHER" id="PTHR11211:SF15">
    <property type="entry name" value="IROQUOIS-CLASS HOMEODOMAIN PROTEIN IRX-2"/>
    <property type="match status" value="1"/>
</dbReference>
<dbReference type="PANTHER" id="PTHR11211">
    <property type="entry name" value="IROQUOIS-CLASS HOMEODOMAIN PROTEIN IRX"/>
    <property type="match status" value="1"/>
</dbReference>
<proteinExistence type="inferred from homology"/>
<evidence type="ECO:0000256" key="6">
    <source>
        <dbReference type="PROSITE-ProRule" id="PRU00108"/>
    </source>
</evidence>
<reference evidence="9" key="1">
    <citation type="submission" date="2022-06" db="EMBL/GenBank/DDBJ databases">
        <authorList>
            <person name="Berger JAMES D."/>
            <person name="Berger JAMES D."/>
        </authorList>
    </citation>
    <scope>NUCLEOTIDE SEQUENCE [LARGE SCALE GENOMIC DNA]</scope>
</reference>
<keyword evidence="4 6" id="KW-0371">Homeobox</keyword>
<dbReference type="Proteomes" id="UP000050795">
    <property type="component" value="Unassembled WGS sequence"/>
</dbReference>
<dbReference type="FunFam" id="1.10.10.60:FF:000003">
    <property type="entry name" value="Iroquois-class homeobox protein IRX"/>
    <property type="match status" value="1"/>
</dbReference>
<keyword evidence="9" id="KW-1185">Reference proteome</keyword>
<dbReference type="WBParaSite" id="TREG1_101270.1">
    <property type="protein sequence ID" value="TREG1_101270.1"/>
    <property type="gene ID" value="TREG1_101270"/>
</dbReference>
<evidence type="ECO:0000256" key="4">
    <source>
        <dbReference type="ARBA" id="ARBA00023155"/>
    </source>
</evidence>
<accession>A0AA85INU0</accession>
<feature type="region of interest" description="Disordered" evidence="7">
    <location>
        <begin position="148"/>
        <end position="181"/>
    </location>
</feature>
<feature type="compositionally biased region" description="Low complexity" evidence="7">
    <location>
        <begin position="1323"/>
        <end position="1336"/>
    </location>
</feature>
<feature type="compositionally biased region" description="Basic residues" evidence="7">
    <location>
        <begin position="393"/>
        <end position="404"/>
    </location>
</feature>
<sequence length="1410" mass="159522">MNITDMQSSKSEWNNDCTTGYLPQEHMDDNSQSKTLLDMTSTYDQLQNPNKKSKLTSYSYEKTTLLHNSTSSSSSSPSLSFNRPKSSSPSHEDSNYLMLNELMNSSDHFIQTTTTKTTSINDASKNLNQTNILLNNNNSENTSAIHISNQEEDNENTNDTVDEDDDDDDGDHDGDGDGDVDVCCYNPSSMVISDKSYSQMSSFKQTNDQCSINATTNNNNNNNYESRENDTYLNEINNNNNNNSNNMKDVCLINHESTDMIPLVKKQRYSSPNDLNTLNALNEHESEQFSSNTRIPTSVSQGILNPLDKSSSFQRIEYGINQALSSNENIPTQNDFRTNESNESIQLNNNHSDYKFKEFQSSFEYPSQYTLNYPNIHTSTTINNNSGTVTGDHHRHHHHHHHQSHYPLNSPHLHHQHPHLQEEQHRQQIKDYSSCSTSSPLQNYFSSSLPFEHLSRYSDYNNNSTNNTSNNNIGFIKESNRLNLNSAQNELINHSMLNKDIEHLRKSIMNKTIPPLNNINDNYSTEKLLTFNQNLNNTTTNNNNTPKHTPHLSSIPTTTTNEHLLNNRHIEPPFASVISNNLNENIIPRLVSHSIVTPLQSNHSSSRTIPPSYPRNINECTENLSRLGHLNWASNNSTNNTTTNNSSHPYNRGQTGYSTEFTNTTRRRNATKESTTTLKAWLQEHIKNPYPTKGEKIMLAIITKMTLTQVSTWFANARRRLKKENKMTWTPKHRGEEQADDDDDGDDDEDDEDGDEDDMDDAGDDADANGHVDDNEEGGGDGEVDNRRVNHRHRDDRHRKDGKHRNVDNNNLGDNDQEDEMTGSDEELNIMELASSQNRNHSTLNNYFKNYSSDKHNKSMIKPDLFKTNFHENESYNSNNNNNSLMNMKKFDEFHHFPLISSYPTPNTSFLMNQIQPNLNATTNANTTTVATANTTFDSLFNEQYDKMNLTLNQLNTFNKNQCVPPHKAFENNNNNNTNSATTHITYQLNNFIENHINEFKDKIDKKKFNVNTHNTDEVPSTEMKLTNMSGRLPQSNWTDMINPSSVMKYDSIPFGSYYGHPHPHHYNQSMSLPHYAQENSQVPSYIHALNSSNRTYPVNQLPMTDFMNASSSCSSSTVSPGEHTSLLMPSDTTTTGTTTTTTETRATEMPITPSTTSNSLYTQLCNFPNSIHLLSPTPFNSIDHNSEVVSITNNNNMLSLTNILNSKEFLSPKLNRNENHGEASLPASLLTPNDTVTSTLGYMQNCNNNNNKLSFHTIDNIHNSTVSEATTRITTMFTSTASTTAGVTSPPVSTLNSSLWSPQLQQSIRVDESNLSINSGQTKETTTTTPTTGSTFWQSTNSSLTVPISSSNNNNNNSSRQRIIPDDFNTSPTLWSDNQLLHDTYNNSELNHHIFYQPLYNSMNTMPTR</sequence>
<dbReference type="InterPro" id="IPR001356">
    <property type="entry name" value="HD"/>
</dbReference>
<feature type="region of interest" description="Disordered" evidence="7">
    <location>
        <begin position="1115"/>
        <end position="1144"/>
    </location>
</feature>
<dbReference type="GO" id="GO:0000978">
    <property type="term" value="F:RNA polymerase II cis-regulatory region sequence-specific DNA binding"/>
    <property type="evidence" value="ECO:0007669"/>
    <property type="project" value="TreeGrafter"/>
</dbReference>
<dbReference type="PROSITE" id="PS00027">
    <property type="entry name" value="HOMEOBOX_1"/>
    <property type="match status" value="1"/>
</dbReference>
<feature type="DNA-binding region" description="Homeobox" evidence="6">
    <location>
        <begin position="663"/>
        <end position="725"/>
    </location>
</feature>
<keyword evidence="5 6" id="KW-0539">Nucleus</keyword>
<feature type="region of interest" description="Disordered" evidence="7">
    <location>
        <begin position="634"/>
        <end position="659"/>
    </location>
</feature>
<dbReference type="Pfam" id="PF05920">
    <property type="entry name" value="Homeobox_KN"/>
    <property type="match status" value="1"/>
</dbReference>